<evidence type="ECO:0000313" key="2">
    <source>
        <dbReference type="EnsemblMetazoa" id="CLYHEMP026210.1"/>
    </source>
</evidence>
<organism evidence="2 3">
    <name type="scientific">Clytia hemisphaerica</name>
    <dbReference type="NCBI Taxonomy" id="252671"/>
    <lineage>
        <taxon>Eukaryota</taxon>
        <taxon>Metazoa</taxon>
        <taxon>Cnidaria</taxon>
        <taxon>Hydrozoa</taxon>
        <taxon>Hydroidolina</taxon>
        <taxon>Leptothecata</taxon>
        <taxon>Obeliida</taxon>
        <taxon>Clytiidae</taxon>
        <taxon>Clytia</taxon>
    </lineage>
</organism>
<dbReference type="EnsemblMetazoa" id="CLYHEMT026210.1">
    <property type="protein sequence ID" value="CLYHEMP026210.1"/>
    <property type="gene ID" value="CLYHEMG026210"/>
</dbReference>
<dbReference type="AlphaFoldDB" id="A0A7M5XN72"/>
<dbReference type="Gene3D" id="3.90.1750.10">
    <property type="entry name" value="Hect, E3 ligase catalytic domains"/>
    <property type="match status" value="1"/>
</dbReference>
<name>A0A7M5XN72_9CNID</name>
<feature type="region of interest" description="Disordered" evidence="1">
    <location>
        <begin position="1"/>
        <end position="44"/>
    </location>
</feature>
<dbReference type="OrthoDB" id="5985670at2759"/>
<feature type="compositionally biased region" description="Polar residues" evidence="1">
    <location>
        <begin position="1"/>
        <end position="40"/>
    </location>
</feature>
<reference evidence="2" key="1">
    <citation type="submission" date="2021-01" db="UniProtKB">
        <authorList>
            <consortium name="EnsemblMetazoa"/>
        </authorList>
    </citation>
    <scope>IDENTIFICATION</scope>
</reference>
<protein>
    <recommendedName>
        <fullName evidence="4">HECT domain-containing protein</fullName>
    </recommendedName>
</protein>
<evidence type="ECO:0000256" key="1">
    <source>
        <dbReference type="SAM" id="MobiDB-lite"/>
    </source>
</evidence>
<proteinExistence type="predicted"/>
<keyword evidence="3" id="KW-1185">Reference proteome</keyword>
<sequence>TSTATRPQTSTATRPQTPIETKPPTLTETRPSASTGSGSLRTPPAAIVPKTLTFESELKKLQTIFQCRTEKSLNLRLNNVYEDMAKKFRLFFKTKLSPVTVTFFEEVGVDDGGLTREAFSKVFATANREVLCGMENRFTLIHDKIKLEAGDFFIFGQMLSMALLMGASGPHNLSKPFAEHLLSFKEPKSYDIKDVPVAEVQEKLVGIKNCQTKEELDDCFASFDERFEAGYNKMVLNMDEREHFCRLISRFFIVERNHAEISQLLKGVHPDLLSLMRRFPEEGIKELVYTAKHIKASDITSNWIYDFSAPTSLKRKDENN</sequence>
<dbReference type="InterPro" id="IPR035983">
    <property type="entry name" value="Hect_E3_ubiquitin_ligase"/>
</dbReference>
<evidence type="ECO:0008006" key="4">
    <source>
        <dbReference type="Google" id="ProtNLM"/>
    </source>
</evidence>
<accession>A0A7M5XN72</accession>
<dbReference type="GO" id="GO:0004842">
    <property type="term" value="F:ubiquitin-protein transferase activity"/>
    <property type="evidence" value="ECO:0007669"/>
    <property type="project" value="InterPro"/>
</dbReference>
<evidence type="ECO:0000313" key="3">
    <source>
        <dbReference type="Proteomes" id="UP000594262"/>
    </source>
</evidence>
<dbReference type="SUPFAM" id="SSF56204">
    <property type="entry name" value="Hect, E3 ligase catalytic domain"/>
    <property type="match status" value="1"/>
</dbReference>
<dbReference type="Proteomes" id="UP000594262">
    <property type="component" value="Unplaced"/>
</dbReference>